<evidence type="ECO:0000313" key="2">
    <source>
        <dbReference type="EMBL" id="JAE34532.1"/>
    </source>
</evidence>
<accession>A0A0A9HCP4</accession>
<feature type="compositionally biased region" description="Polar residues" evidence="1">
    <location>
        <begin position="1"/>
        <end position="12"/>
    </location>
</feature>
<dbReference type="AlphaFoldDB" id="A0A0A9HCP4"/>
<evidence type="ECO:0000256" key="1">
    <source>
        <dbReference type="SAM" id="MobiDB-lite"/>
    </source>
</evidence>
<dbReference type="EMBL" id="GBRH01163364">
    <property type="protein sequence ID" value="JAE34532.1"/>
    <property type="molecule type" value="Transcribed_RNA"/>
</dbReference>
<proteinExistence type="predicted"/>
<protein>
    <submittedName>
        <fullName evidence="2">Uncharacterized protein</fullName>
    </submittedName>
</protein>
<reference evidence="2" key="2">
    <citation type="journal article" date="2015" name="Data Brief">
        <title>Shoot transcriptome of the giant reed, Arundo donax.</title>
        <authorList>
            <person name="Barrero R.A."/>
            <person name="Guerrero F.D."/>
            <person name="Moolhuijzen P."/>
            <person name="Goolsby J.A."/>
            <person name="Tidwell J."/>
            <person name="Bellgard S.E."/>
            <person name="Bellgard M.I."/>
        </authorList>
    </citation>
    <scope>NUCLEOTIDE SEQUENCE</scope>
    <source>
        <tissue evidence="2">Shoot tissue taken approximately 20 cm above the soil surface</tissue>
    </source>
</reference>
<organism evidence="2">
    <name type="scientific">Arundo donax</name>
    <name type="common">Giant reed</name>
    <name type="synonym">Donax arundinaceus</name>
    <dbReference type="NCBI Taxonomy" id="35708"/>
    <lineage>
        <taxon>Eukaryota</taxon>
        <taxon>Viridiplantae</taxon>
        <taxon>Streptophyta</taxon>
        <taxon>Embryophyta</taxon>
        <taxon>Tracheophyta</taxon>
        <taxon>Spermatophyta</taxon>
        <taxon>Magnoliopsida</taxon>
        <taxon>Liliopsida</taxon>
        <taxon>Poales</taxon>
        <taxon>Poaceae</taxon>
        <taxon>PACMAD clade</taxon>
        <taxon>Arundinoideae</taxon>
        <taxon>Arundineae</taxon>
        <taxon>Arundo</taxon>
    </lineage>
</organism>
<reference evidence="2" key="1">
    <citation type="submission" date="2014-09" db="EMBL/GenBank/DDBJ databases">
        <authorList>
            <person name="Magalhaes I.L.F."/>
            <person name="Oliveira U."/>
            <person name="Santos F.R."/>
            <person name="Vidigal T.H.D.A."/>
            <person name="Brescovit A.D."/>
            <person name="Santos A.J."/>
        </authorList>
    </citation>
    <scope>NUCLEOTIDE SEQUENCE</scope>
    <source>
        <tissue evidence="2">Shoot tissue taken approximately 20 cm above the soil surface</tissue>
    </source>
</reference>
<name>A0A0A9HCP4_ARUDO</name>
<feature type="region of interest" description="Disordered" evidence="1">
    <location>
        <begin position="1"/>
        <end position="37"/>
    </location>
</feature>
<sequence>MNPIRQESSIANTGAYDGCSNNEERQHDMVPKNTGHA</sequence>